<keyword evidence="4" id="KW-1185">Reference proteome</keyword>
<evidence type="ECO:0000313" key="4">
    <source>
        <dbReference type="Proteomes" id="UP000247973"/>
    </source>
</evidence>
<feature type="domain" description="Transposase IS116/IS110/IS902 C-terminal" evidence="2">
    <location>
        <begin position="204"/>
        <end position="290"/>
    </location>
</feature>
<evidence type="ECO:0000259" key="1">
    <source>
        <dbReference type="Pfam" id="PF01548"/>
    </source>
</evidence>
<dbReference type="GO" id="GO:0003677">
    <property type="term" value="F:DNA binding"/>
    <property type="evidence" value="ECO:0007669"/>
    <property type="project" value="InterPro"/>
</dbReference>
<dbReference type="PANTHER" id="PTHR33055:SF3">
    <property type="entry name" value="PUTATIVE TRANSPOSASE FOR IS117-RELATED"/>
    <property type="match status" value="1"/>
</dbReference>
<dbReference type="RefSeq" id="WP_110312521.1">
    <property type="nucleotide sequence ID" value="NZ_QICL01000043.1"/>
</dbReference>
<dbReference type="Proteomes" id="UP000247973">
    <property type="component" value="Unassembled WGS sequence"/>
</dbReference>
<dbReference type="Pfam" id="PF02371">
    <property type="entry name" value="Transposase_20"/>
    <property type="match status" value="1"/>
</dbReference>
<comment type="caution">
    <text evidence="3">The sequence shown here is derived from an EMBL/GenBank/DDBJ whole genome shotgun (WGS) entry which is preliminary data.</text>
</comment>
<dbReference type="InterPro" id="IPR047650">
    <property type="entry name" value="Transpos_IS110"/>
</dbReference>
<dbReference type="GO" id="GO:0004803">
    <property type="term" value="F:transposase activity"/>
    <property type="evidence" value="ECO:0007669"/>
    <property type="project" value="InterPro"/>
</dbReference>
<dbReference type="InterPro" id="IPR002525">
    <property type="entry name" value="Transp_IS110-like_N"/>
</dbReference>
<dbReference type="EMBL" id="QICL01000043">
    <property type="protein sequence ID" value="PXV58827.1"/>
    <property type="molecule type" value="Genomic_DNA"/>
</dbReference>
<dbReference type="GO" id="GO:0006313">
    <property type="term" value="P:DNA transposition"/>
    <property type="evidence" value="ECO:0007669"/>
    <property type="project" value="InterPro"/>
</dbReference>
<evidence type="ECO:0000259" key="2">
    <source>
        <dbReference type="Pfam" id="PF02371"/>
    </source>
</evidence>
<protein>
    <submittedName>
        <fullName evidence="3">Transposase</fullName>
    </submittedName>
</protein>
<organism evidence="3 4">
    <name type="scientific">Dysgonomonas alginatilytica</name>
    <dbReference type="NCBI Taxonomy" id="1605892"/>
    <lineage>
        <taxon>Bacteria</taxon>
        <taxon>Pseudomonadati</taxon>
        <taxon>Bacteroidota</taxon>
        <taxon>Bacteroidia</taxon>
        <taxon>Bacteroidales</taxon>
        <taxon>Dysgonomonadaceae</taxon>
        <taxon>Dysgonomonas</taxon>
    </lineage>
</organism>
<dbReference type="PANTHER" id="PTHR33055">
    <property type="entry name" value="TRANSPOSASE FOR INSERTION SEQUENCE ELEMENT IS1111A"/>
    <property type="match status" value="1"/>
</dbReference>
<accession>A0A2V3PJQ8</accession>
<gene>
    <name evidence="3" type="ORF">CLV62_1437</name>
</gene>
<name>A0A2V3PJQ8_9BACT</name>
<sequence length="318" mass="36232">MEKVFIGIDFSKLHFDVVLIGKGTNAEAFIHSRFMNSELGCQQMLVWLNTQTNTDQSKWLFCGEHTGLYCVLVSEYLHHAGLALWLESGLQIKRSMGICRGKTDKIDAHNIALYALRFEDKARIYHPKEDVLDELKDLQAYRSRLVDLKVSSKELFRIKQNGSASFIREDSLEKARELALTIKSIDAKVKTLIESNSSVRENFELLTSIKGIGLQNATMMLVLTDNFQRFTDPRKFGCYCGVVPSSHNSGSSVRGRDRVSPLGNRKMKVLLTQATHSASRHDNYFNQYYKRKVHDVKDKILIINNIKKQTNTSDVCFG</sequence>
<reference evidence="3 4" key="1">
    <citation type="submission" date="2018-03" db="EMBL/GenBank/DDBJ databases">
        <title>Genomic Encyclopedia of Archaeal and Bacterial Type Strains, Phase II (KMG-II): from individual species to whole genera.</title>
        <authorList>
            <person name="Goeker M."/>
        </authorList>
    </citation>
    <scope>NUCLEOTIDE SEQUENCE [LARGE SCALE GENOMIC DNA]</scope>
    <source>
        <strain evidence="3 4">DSM 100214</strain>
    </source>
</reference>
<dbReference type="AlphaFoldDB" id="A0A2V3PJQ8"/>
<evidence type="ECO:0000313" key="3">
    <source>
        <dbReference type="EMBL" id="PXV58827.1"/>
    </source>
</evidence>
<dbReference type="OrthoDB" id="964423at2"/>
<feature type="domain" description="Transposase IS110-like N-terminal" evidence="1">
    <location>
        <begin position="6"/>
        <end position="153"/>
    </location>
</feature>
<dbReference type="InterPro" id="IPR003346">
    <property type="entry name" value="Transposase_20"/>
</dbReference>
<proteinExistence type="predicted"/>
<dbReference type="Pfam" id="PF01548">
    <property type="entry name" value="DEDD_Tnp_IS110"/>
    <property type="match status" value="1"/>
</dbReference>